<sequence length="84" mass="8703">MRLDIAARILAAVMGGYALAAAIVIGLPAVLPLPRAEAVAVAMMLSFAFCCGAILWAFAVRSAWRAWAGILLPTMLFAALALAS</sequence>
<feature type="transmembrane region" description="Helical" evidence="1">
    <location>
        <begin position="6"/>
        <end position="31"/>
    </location>
</feature>
<dbReference type="Proteomes" id="UP001271769">
    <property type="component" value="Unassembled WGS sequence"/>
</dbReference>
<accession>A0ABU5E273</accession>
<reference evidence="2 3" key="1">
    <citation type="journal article" date="2013" name="Antonie Van Leeuwenhoek">
        <title>Dongia rigui sp. nov., isolated from freshwater of a large wetland in Korea.</title>
        <authorList>
            <person name="Baik K.S."/>
            <person name="Hwang Y.M."/>
            <person name="Choi J.S."/>
            <person name="Kwon J."/>
            <person name="Seong C.N."/>
        </authorList>
    </citation>
    <scope>NUCLEOTIDE SEQUENCE [LARGE SCALE GENOMIC DNA]</scope>
    <source>
        <strain evidence="2 3">04SU4-P</strain>
    </source>
</reference>
<organism evidence="2 3">
    <name type="scientific">Dongia rigui</name>
    <dbReference type="NCBI Taxonomy" id="940149"/>
    <lineage>
        <taxon>Bacteria</taxon>
        <taxon>Pseudomonadati</taxon>
        <taxon>Pseudomonadota</taxon>
        <taxon>Alphaproteobacteria</taxon>
        <taxon>Rhodospirillales</taxon>
        <taxon>Dongiaceae</taxon>
        <taxon>Dongia</taxon>
    </lineage>
</organism>
<evidence type="ECO:0000313" key="3">
    <source>
        <dbReference type="Proteomes" id="UP001271769"/>
    </source>
</evidence>
<name>A0ABU5E273_9PROT</name>
<comment type="caution">
    <text evidence="2">The sequence shown here is derived from an EMBL/GenBank/DDBJ whole genome shotgun (WGS) entry which is preliminary data.</text>
</comment>
<feature type="transmembrane region" description="Helical" evidence="1">
    <location>
        <begin position="38"/>
        <end position="58"/>
    </location>
</feature>
<protein>
    <submittedName>
        <fullName evidence="2">DUF3649 domain-containing protein</fullName>
    </submittedName>
</protein>
<keyword evidence="1" id="KW-1133">Transmembrane helix</keyword>
<keyword evidence="1" id="KW-0472">Membrane</keyword>
<evidence type="ECO:0000256" key="1">
    <source>
        <dbReference type="SAM" id="Phobius"/>
    </source>
</evidence>
<keyword evidence="3" id="KW-1185">Reference proteome</keyword>
<evidence type="ECO:0000313" key="2">
    <source>
        <dbReference type="EMBL" id="MDY0873707.1"/>
    </source>
</evidence>
<dbReference type="EMBL" id="JAXCLX010000003">
    <property type="protein sequence ID" value="MDY0873707.1"/>
    <property type="molecule type" value="Genomic_DNA"/>
</dbReference>
<proteinExistence type="predicted"/>
<gene>
    <name evidence="2" type="ORF">SMD31_17335</name>
</gene>
<feature type="transmembrane region" description="Helical" evidence="1">
    <location>
        <begin position="64"/>
        <end position="83"/>
    </location>
</feature>
<keyword evidence="1" id="KW-0812">Transmembrane</keyword>
<dbReference type="Pfam" id="PF12365">
    <property type="entry name" value="DUF3649"/>
    <property type="match status" value="1"/>
</dbReference>
<dbReference type="RefSeq" id="WP_320502482.1">
    <property type="nucleotide sequence ID" value="NZ_JAXCLX010000003.1"/>
</dbReference>
<dbReference type="InterPro" id="IPR022109">
    <property type="entry name" value="DUF3649"/>
</dbReference>